<keyword evidence="1" id="KW-0812">Transmembrane</keyword>
<feature type="signal peptide" evidence="2">
    <location>
        <begin position="1"/>
        <end position="22"/>
    </location>
</feature>
<feature type="transmembrane region" description="Helical" evidence="1">
    <location>
        <begin position="241"/>
        <end position="263"/>
    </location>
</feature>
<reference evidence="3 4" key="1">
    <citation type="submission" date="2016-02" db="EMBL/GenBank/DDBJ databases">
        <title>Genome analysis of coral dinoflagellate symbionts highlights evolutionary adaptations to a symbiotic lifestyle.</title>
        <authorList>
            <person name="Aranda M."/>
            <person name="Li Y."/>
            <person name="Liew Y.J."/>
            <person name="Baumgarten S."/>
            <person name="Simakov O."/>
            <person name="Wilson M."/>
            <person name="Piel J."/>
            <person name="Ashoor H."/>
            <person name="Bougouffa S."/>
            <person name="Bajic V.B."/>
            <person name="Ryu T."/>
            <person name="Ravasi T."/>
            <person name="Bayer T."/>
            <person name="Micklem G."/>
            <person name="Kim H."/>
            <person name="Bhak J."/>
            <person name="Lajeunesse T.C."/>
            <person name="Voolstra C.R."/>
        </authorList>
    </citation>
    <scope>NUCLEOTIDE SEQUENCE [LARGE SCALE GENOMIC DNA]</scope>
    <source>
        <strain evidence="3 4">CCMP2467</strain>
    </source>
</reference>
<feature type="transmembrane region" description="Helical" evidence="1">
    <location>
        <begin position="147"/>
        <end position="167"/>
    </location>
</feature>
<keyword evidence="4" id="KW-1185">Reference proteome</keyword>
<sequence>MFFLEMLGMIVSFLVALDTCWARRKGLRMLGLPGKPALKWPGMPGSQTQNPRFSFKSMVWAMTLGGSVTLRLVCALQLSEFHATVGSTLAASCWVSAWSSLLSFLCLYPFLPRATWETAELGELAELATVVGALSLPAFLAVAAMDFFGLGFAQMMLLLVAVLSGVLMADSEEVRKQSLKIFVLALGAGLLAVAHGRPSSRDDVSKYSGPIVALLVAGLSAVVQAGVLVDQAMPATTAKACELSCHFASAMAHIPFLLVFVLSGDSFKLPRWADAHLWVFLAAQGVFYLRSLRPLTRALGRASTLSLVLLGQLLTTFIMDTLLQDAIPARLLNISMVLFGVLLTGVSEQASVEFEEEPVQNTLNFNFVECNGNANHAV</sequence>
<dbReference type="EMBL" id="LSRX01000200">
    <property type="protein sequence ID" value="OLQ04834.1"/>
    <property type="molecule type" value="Genomic_DNA"/>
</dbReference>
<feature type="transmembrane region" description="Helical" evidence="1">
    <location>
        <begin position="275"/>
        <end position="292"/>
    </location>
</feature>
<dbReference type="AlphaFoldDB" id="A0A1Q9EBL9"/>
<name>A0A1Q9EBL9_SYMMI</name>
<evidence type="ECO:0000256" key="1">
    <source>
        <dbReference type="SAM" id="Phobius"/>
    </source>
</evidence>
<evidence type="ECO:0008006" key="5">
    <source>
        <dbReference type="Google" id="ProtNLM"/>
    </source>
</evidence>
<keyword evidence="2" id="KW-0732">Signal</keyword>
<dbReference type="OrthoDB" id="437793at2759"/>
<keyword evidence="1" id="KW-0472">Membrane</keyword>
<evidence type="ECO:0000313" key="3">
    <source>
        <dbReference type="EMBL" id="OLQ04834.1"/>
    </source>
</evidence>
<feature type="chain" id="PRO_5012209539" description="EamA domain-containing protein" evidence="2">
    <location>
        <begin position="23"/>
        <end position="378"/>
    </location>
</feature>
<comment type="caution">
    <text evidence="3">The sequence shown here is derived from an EMBL/GenBank/DDBJ whole genome shotgun (WGS) entry which is preliminary data.</text>
</comment>
<feature type="transmembrane region" description="Helical" evidence="1">
    <location>
        <begin position="58"/>
        <end position="76"/>
    </location>
</feature>
<gene>
    <name evidence="3" type="ORF">AK812_SmicGene12055</name>
</gene>
<evidence type="ECO:0000313" key="4">
    <source>
        <dbReference type="Proteomes" id="UP000186817"/>
    </source>
</evidence>
<keyword evidence="1" id="KW-1133">Transmembrane helix</keyword>
<feature type="transmembrane region" description="Helical" evidence="1">
    <location>
        <begin position="304"/>
        <end position="323"/>
    </location>
</feature>
<evidence type="ECO:0000256" key="2">
    <source>
        <dbReference type="SAM" id="SignalP"/>
    </source>
</evidence>
<feature type="transmembrane region" description="Helical" evidence="1">
    <location>
        <begin position="207"/>
        <end position="229"/>
    </location>
</feature>
<proteinExistence type="predicted"/>
<organism evidence="3 4">
    <name type="scientific">Symbiodinium microadriaticum</name>
    <name type="common">Dinoflagellate</name>
    <name type="synonym">Zooxanthella microadriatica</name>
    <dbReference type="NCBI Taxonomy" id="2951"/>
    <lineage>
        <taxon>Eukaryota</taxon>
        <taxon>Sar</taxon>
        <taxon>Alveolata</taxon>
        <taxon>Dinophyceae</taxon>
        <taxon>Suessiales</taxon>
        <taxon>Symbiodiniaceae</taxon>
        <taxon>Symbiodinium</taxon>
    </lineage>
</organism>
<feature type="transmembrane region" description="Helical" evidence="1">
    <location>
        <begin position="179"/>
        <end position="195"/>
    </location>
</feature>
<dbReference type="Proteomes" id="UP000186817">
    <property type="component" value="Unassembled WGS sequence"/>
</dbReference>
<protein>
    <recommendedName>
        <fullName evidence="5">EamA domain-containing protein</fullName>
    </recommendedName>
</protein>
<accession>A0A1Q9EBL9</accession>
<feature type="transmembrane region" description="Helical" evidence="1">
    <location>
        <begin position="88"/>
        <end position="111"/>
    </location>
</feature>